<evidence type="ECO:0000313" key="2">
    <source>
        <dbReference type="EMBL" id="CDQ08827.1"/>
    </source>
</evidence>
<proteinExistence type="predicted"/>
<dbReference type="RefSeq" id="WP_231551010.1">
    <property type="nucleotide sequence ID" value="NZ_CCCS020000002.1"/>
</dbReference>
<reference evidence="2" key="2">
    <citation type="submission" date="2014-07" db="EMBL/GenBank/DDBJ databases">
        <title>Initial genome analysis of the psychrotolerant acidophile Acidithiobacillus ferrivorans CF27: insights into iron and sulfur oxidation pathways and into biofilm formation.</title>
        <authorList>
            <person name="Talla E."/>
            <person name="Hedrich S."/>
            <person name="Mangenot S."/>
            <person name="Ji B."/>
            <person name="Johnson D.B."/>
            <person name="Barbe V."/>
            <person name="Bonnefoy V."/>
        </authorList>
    </citation>
    <scope>NUCLEOTIDE SEQUENCE [LARGE SCALE GENOMIC DNA]</scope>
    <source>
        <strain evidence="2">CF27</strain>
    </source>
</reference>
<keyword evidence="1" id="KW-0732">Signal</keyword>
<gene>
    <name evidence="2" type="ORF">AFERRI_100262</name>
</gene>
<accession>A0A060UJE7</accession>
<feature type="signal peptide" evidence="1">
    <location>
        <begin position="1"/>
        <end position="32"/>
    </location>
</feature>
<feature type="chain" id="PRO_5001588231" description="Dicarboxylate transport domain-containing protein" evidence="1">
    <location>
        <begin position="33"/>
        <end position="687"/>
    </location>
</feature>
<name>A0A060UJE7_9PROT</name>
<evidence type="ECO:0000256" key="1">
    <source>
        <dbReference type="SAM" id="SignalP"/>
    </source>
</evidence>
<evidence type="ECO:0008006" key="3">
    <source>
        <dbReference type="Google" id="ProtNLM"/>
    </source>
</evidence>
<comment type="caution">
    <text evidence="2">The sequence shown here is derived from an EMBL/GenBank/DDBJ whole genome shotgun (WGS) entry which is preliminary data.</text>
</comment>
<organism evidence="2">
    <name type="scientific">Acidithiobacillus ferrivorans</name>
    <dbReference type="NCBI Taxonomy" id="160808"/>
    <lineage>
        <taxon>Bacteria</taxon>
        <taxon>Pseudomonadati</taxon>
        <taxon>Pseudomonadota</taxon>
        <taxon>Acidithiobacillia</taxon>
        <taxon>Acidithiobacillales</taxon>
        <taxon>Acidithiobacillaceae</taxon>
        <taxon>Acidithiobacillus</taxon>
    </lineage>
</organism>
<dbReference type="EMBL" id="CCCS020000002">
    <property type="protein sequence ID" value="CDQ08827.1"/>
    <property type="molecule type" value="Genomic_DNA"/>
</dbReference>
<sequence>MMHGRSRALPIAVRWSMALCLGLAISSMMAGAQTLEISAAQVSGAGWTAQRLRATLTTSAQGDQLSLAAGVVQAGKRKLWQRARLRCKLDTAQGWACRQGFLAVEGSPWGALHGDGHVQLRQVGGSAQAMLALRAAQFGSARVQVQSTAAGQWRLTGAGSLPVAGLVHAFTLLPATWQTSGQARWQVRARGASWAKARQIVFALQGGQLQFSSPDGLQAAQGVALQLQGDGVYTGQWHGTARMRWTQGGILWSPWYWTAPAAPVRVQTRWQQTAKSWQLDQGSIRWPGLGQGGFALNWPTQGGVLRWRIRDMDVAMAPLYANWIKPLAPPGGPAAQLQAAGQVHFSVAGEGGLSALKWDLRNAAISSPGGQLAVTGVHSRGAWSRTGKTSDAMLRWQSAELYHIPVGPLRAELVLNPQGFQLQQPFTLALLGGELHFRHLAARWAGPRSGFSMRGDLRGVSMAQLTRIMHWPPFIGTASATIPELQYHAGDITTSGVLAAQVFGGEVRVGDLHIENFFGVLPLLRANIGIAGLRLKPLTDAFHFGYISGVLNGDVKNLTLLNWSPEAFQAQFHTVPVHGVSQKISYAAVQSLTRLGGGNGISGFFQGMFLRMFKTFAYAHLGMGVHLKGGVAELSGVATEDSGFVILQGQGLPRVDIVGYNRRVDWDELLARLKTAMHSGAQVGTGE</sequence>
<protein>
    <recommendedName>
        <fullName evidence="3">Dicarboxylate transport domain-containing protein</fullName>
    </recommendedName>
</protein>
<reference evidence="2" key="1">
    <citation type="submission" date="2014-03" db="EMBL/GenBank/DDBJ databases">
        <authorList>
            <person name="Genoscope - CEA"/>
        </authorList>
    </citation>
    <scope>NUCLEOTIDE SEQUENCE [LARGE SCALE GENOMIC DNA]</scope>
    <source>
        <strain evidence="2">CF27</strain>
    </source>
</reference>
<dbReference type="AlphaFoldDB" id="A0A060UJE7"/>